<gene>
    <name evidence="4" type="ORF">ABH15_03235</name>
</gene>
<organism evidence="4 5">
    <name type="scientific">Methanoculleus taiwanensis</name>
    <dbReference type="NCBI Taxonomy" id="1550565"/>
    <lineage>
        <taxon>Archaea</taxon>
        <taxon>Methanobacteriati</taxon>
        <taxon>Methanobacteriota</taxon>
        <taxon>Stenosarchaea group</taxon>
        <taxon>Methanomicrobia</taxon>
        <taxon>Methanomicrobiales</taxon>
        <taxon>Methanomicrobiaceae</taxon>
        <taxon>Methanoculleus</taxon>
    </lineage>
</organism>
<accession>A0A498H298</accession>
<protein>
    <recommendedName>
        <fullName evidence="6">Translation elongation factor</fullName>
    </recommendedName>
</protein>
<feature type="domain" description="DUF6996" evidence="1">
    <location>
        <begin position="5"/>
        <end position="77"/>
    </location>
</feature>
<evidence type="ECO:0008006" key="6">
    <source>
        <dbReference type="Google" id="ProtNLM"/>
    </source>
</evidence>
<dbReference type="Pfam" id="PF22518">
    <property type="entry name" value="DUF6997"/>
    <property type="match status" value="1"/>
</dbReference>
<proteinExistence type="predicted"/>
<dbReference type="Pfam" id="PF22515">
    <property type="entry name" value="DUF6996"/>
    <property type="match status" value="1"/>
</dbReference>
<dbReference type="InterPro" id="IPR054265">
    <property type="entry name" value="DUF6996"/>
</dbReference>
<keyword evidence="5" id="KW-1185">Reference proteome</keyword>
<evidence type="ECO:0000313" key="4">
    <source>
        <dbReference type="EMBL" id="RXE57149.1"/>
    </source>
</evidence>
<dbReference type="EMBL" id="LHQS01000001">
    <property type="protein sequence ID" value="RXE57149.1"/>
    <property type="molecule type" value="Genomic_DNA"/>
</dbReference>
<feature type="domain" description="DUF6997" evidence="2">
    <location>
        <begin position="106"/>
        <end position="252"/>
    </location>
</feature>
<reference evidence="4 5" key="1">
    <citation type="journal article" date="2015" name="Int. J. Syst. Evol. Microbiol.">
        <title>Methanoculleus taiwanensis sp. nov., a methanogen isolated from deep marine sediment at the deformation front area near Taiwan.</title>
        <authorList>
            <person name="Weng C.Y."/>
            <person name="Chen S.C."/>
            <person name="Lai M.C."/>
            <person name="Wu S.Y."/>
            <person name="Lin S."/>
            <person name="Yang T.F."/>
            <person name="Chen P.C."/>
        </authorList>
    </citation>
    <scope>NUCLEOTIDE SEQUENCE [LARGE SCALE GENOMIC DNA]</scope>
    <source>
        <strain evidence="4 5">CYW4</strain>
    </source>
</reference>
<dbReference type="OrthoDB" id="112342at2157"/>
<evidence type="ECO:0000259" key="2">
    <source>
        <dbReference type="Pfam" id="PF22518"/>
    </source>
</evidence>
<dbReference type="InterPro" id="IPR054266">
    <property type="entry name" value="DUF6997"/>
</dbReference>
<evidence type="ECO:0000259" key="1">
    <source>
        <dbReference type="Pfam" id="PF22515"/>
    </source>
</evidence>
<dbReference type="InterPro" id="IPR055650">
    <property type="entry name" value="DUF7226"/>
</dbReference>
<comment type="caution">
    <text evidence="4">The sequence shown here is derived from an EMBL/GenBank/DDBJ whole genome shotgun (WGS) entry which is preliminary data.</text>
</comment>
<evidence type="ECO:0000313" key="5">
    <source>
        <dbReference type="Proteomes" id="UP000290932"/>
    </source>
</evidence>
<evidence type="ECO:0000259" key="3">
    <source>
        <dbReference type="Pfam" id="PF23871"/>
    </source>
</evidence>
<name>A0A498H298_9EURY</name>
<feature type="domain" description="DUF7226" evidence="3">
    <location>
        <begin position="292"/>
        <end position="431"/>
    </location>
</feature>
<dbReference type="Proteomes" id="UP000290932">
    <property type="component" value="Unassembled WGS sequence"/>
</dbReference>
<dbReference type="AlphaFoldDB" id="A0A498H298"/>
<dbReference type="Pfam" id="PF23871">
    <property type="entry name" value="DUF7226"/>
    <property type="match status" value="1"/>
</dbReference>
<sequence>MGKNDEAWKSVFENLNLLEQINSKGFVYITADELKGNSGDRREPRLMAKQDTQSSRPAIFKQHDLSIFPVDNGRYIIFKDNSLKSYYSYESSLDDVLITEYVPKPDIHNFKTLQLGTISSESQAIDYAYLISLIKTFTGESELFLTIRGRLRSNEFDFHLPNCDHCVSVSGVQIEVDAGFESPDKVYVLETKIGKRDDFHIRQLYYPYRDWSIRTDKEVIPLFVIYTNGIFYLTEFKFGDAFGELQVVKCRGFVINEPLKQMLNLNELIRTLSVADSEPHDVPYPQANDLDKVIDIVTRFDDNLNTKDLIALSFEFDERQGDYYANAAIYLGFLKRDDDEEKRFDLTPLGEELRRCSNRTQRNLLLLKQILAKPTFNVLMRDLIQRDCNLDRLDKNHIAEVIRENTTLSGQTVGRRASTVKRWLHWICDNIEFQTG</sequence>
<dbReference type="RefSeq" id="WP_128692918.1">
    <property type="nucleotide sequence ID" value="NZ_LHQS01000001.1"/>
</dbReference>